<dbReference type="Pfam" id="PF13393">
    <property type="entry name" value="tRNA-synt_His"/>
    <property type="match status" value="1"/>
</dbReference>
<keyword evidence="3" id="KW-1185">Reference proteome</keyword>
<gene>
    <name evidence="2" type="ORF">BC936DRAFT_144476</name>
</gene>
<sequence length="181" mass="20332">MEMAIREKVFSTITSVFKRHGTVTIDTPVFELKEILSGNYDEDRKLIYNLKDQGGEECSLRCDLSVSTLRPLSRHEWQEIPELQALPHYQSVPPRPAGDVKAQGDRGGRFLDFDIAGTYDPMEPDAEIFRILCEALMALDVGKYTVKCRSTTKILDGILEVCGVPVDKIRPISSAICKLDK</sequence>
<protein>
    <recommendedName>
        <fullName evidence="1">Class II Histidinyl-tRNA synthetase (HisRS)-like catalytic core domain-containing protein</fullName>
    </recommendedName>
</protein>
<feature type="domain" description="Class II Histidinyl-tRNA synthetase (HisRS)-like catalytic core" evidence="1">
    <location>
        <begin position="2"/>
        <end position="73"/>
    </location>
</feature>
<dbReference type="GO" id="GO:0005829">
    <property type="term" value="C:cytosol"/>
    <property type="evidence" value="ECO:0007669"/>
    <property type="project" value="TreeGrafter"/>
</dbReference>
<dbReference type="EMBL" id="RBNI01003290">
    <property type="protein sequence ID" value="RUP48503.1"/>
    <property type="molecule type" value="Genomic_DNA"/>
</dbReference>
<dbReference type="AlphaFoldDB" id="A0A433DCD8"/>
<dbReference type="SUPFAM" id="SSF55681">
    <property type="entry name" value="Class II aaRS and biotin synthetases"/>
    <property type="match status" value="1"/>
</dbReference>
<feature type="non-terminal residue" evidence="2">
    <location>
        <position position="181"/>
    </location>
</feature>
<dbReference type="OrthoDB" id="1906957at2759"/>
<dbReference type="InterPro" id="IPR041715">
    <property type="entry name" value="HisRS-like_core"/>
</dbReference>
<dbReference type="GO" id="GO:0006427">
    <property type="term" value="P:histidyl-tRNA aminoacylation"/>
    <property type="evidence" value="ECO:0007669"/>
    <property type="project" value="TreeGrafter"/>
</dbReference>
<dbReference type="InterPro" id="IPR045864">
    <property type="entry name" value="aa-tRNA-synth_II/BPL/LPL"/>
</dbReference>
<evidence type="ECO:0000313" key="3">
    <source>
        <dbReference type="Proteomes" id="UP000268093"/>
    </source>
</evidence>
<dbReference type="Gene3D" id="3.30.930.10">
    <property type="entry name" value="Bira Bifunctional Protein, Domain 2"/>
    <property type="match status" value="1"/>
</dbReference>
<reference evidence="2 3" key="1">
    <citation type="journal article" date="2018" name="New Phytol.">
        <title>Phylogenomics of Endogonaceae and evolution of mycorrhizas within Mucoromycota.</title>
        <authorList>
            <person name="Chang Y."/>
            <person name="Desiro A."/>
            <person name="Na H."/>
            <person name="Sandor L."/>
            <person name="Lipzen A."/>
            <person name="Clum A."/>
            <person name="Barry K."/>
            <person name="Grigoriev I.V."/>
            <person name="Martin F.M."/>
            <person name="Stajich J.E."/>
            <person name="Smith M.E."/>
            <person name="Bonito G."/>
            <person name="Spatafora J.W."/>
        </authorList>
    </citation>
    <scope>NUCLEOTIDE SEQUENCE [LARGE SCALE GENOMIC DNA]</scope>
    <source>
        <strain evidence="2 3">GMNB39</strain>
    </source>
</reference>
<evidence type="ECO:0000313" key="2">
    <source>
        <dbReference type="EMBL" id="RUP48503.1"/>
    </source>
</evidence>
<dbReference type="GO" id="GO:0005739">
    <property type="term" value="C:mitochondrion"/>
    <property type="evidence" value="ECO:0007669"/>
    <property type="project" value="TreeGrafter"/>
</dbReference>
<dbReference type="GO" id="GO:0004821">
    <property type="term" value="F:histidine-tRNA ligase activity"/>
    <property type="evidence" value="ECO:0007669"/>
    <property type="project" value="TreeGrafter"/>
</dbReference>
<accession>A0A433DCD8</accession>
<organism evidence="2 3">
    <name type="scientific">Jimgerdemannia flammicorona</name>
    <dbReference type="NCBI Taxonomy" id="994334"/>
    <lineage>
        <taxon>Eukaryota</taxon>
        <taxon>Fungi</taxon>
        <taxon>Fungi incertae sedis</taxon>
        <taxon>Mucoromycota</taxon>
        <taxon>Mucoromycotina</taxon>
        <taxon>Endogonomycetes</taxon>
        <taxon>Endogonales</taxon>
        <taxon>Endogonaceae</taxon>
        <taxon>Jimgerdemannia</taxon>
    </lineage>
</organism>
<name>A0A433DCD8_9FUNG</name>
<dbReference type="GO" id="GO:0003723">
    <property type="term" value="F:RNA binding"/>
    <property type="evidence" value="ECO:0007669"/>
    <property type="project" value="TreeGrafter"/>
</dbReference>
<evidence type="ECO:0000259" key="1">
    <source>
        <dbReference type="Pfam" id="PF13393"/>
    </source>
</evidence>
<dbReference type="Proteomes" id="UP000268093">
    <property type="component" value="Unassembled WGS sequence"/>
</dbReference>
<dbReference type="PANTHER" id="PTHR11476:SF7">
    <property type="entry name" value="HISTIDINE--TRNA LIGASE"/>
    <property type="match status" value="1"/>
</dbReference>
<proteinExistence type="predicted"/>
<dbReference type="GO" id="GO:0032543">
    <property type="term" value="P:mitochondrial translation"/>
    <property type="evidence" value="ECO:0007669"/>
    <property type="project" value="TreeGrafter"/>
</dbReference>
<comment type="caution">
    <text evidence="2">The sequence shown here is derived from an EMBL/GenBank/DDBJ whole genome shotgun (WGS) entry which is preliminary data.</text>
</comment>
<dbReference type="PANTHER" id="PTHR11476">
    <property type="entry name" value="HISTIDYL-TRNA SYNTHETASE"/>
    <property type="match status" value="1"/>
</dbReference>